<feature type="compositionally biased region" description="Polar residues" evidence="1">
    <location>
        <begin position="189"/>
        <end position="198"/>
    </location>
</feature>
<feature type="region of interest" description="Disordered" evidence="1">
    <location>
        <begin position="42"/>
        <end position="201"/>
    </location>
</feature>
<protein>
    <submittedName>
        <fullName evidence="2">Uncharacterized protein</fullName>
    </submittedName>
</protein>
<feature type="compositionally biased region" description="Polar residues" evidence="1">
    <location>
        <begin position="83"/>
        <end position="102"/>
    </location>
</feature>
<sequence>MFKSIPHSARKILELEKFQSFSLLFRLLSSSSLMDSLLANYASSDEEEDPQQPSKPAALPSKPSSEPSSSSSLFSSLPKPKPQTSSLFQSLPQPKQTQTKPSNLRHDDDDDDEDQDSKPTSKPLFSTLPPPKSQIPNKPITNISSSDRNPKRVVQFKPPISSYSMKSSQLDDEDDDDDEEEERRRQKASESSAQTSSGKFIFSLPAPRYSATLGASSGLGSGRRAILETESVGSKVKSDAGVDQNGASYENHQSSIDQNAVNYESYGGYETYQSGIDQNAVNYESYGGYESNQSGIDQNVDVEVQLQAGISGSDASNYGSYDVYGSNAGYSGYGQYGNDWVGGSETAALAIPGTDVSAIKVSKKRGRNEVPTEIVEVKQDELMKNRPREDQAKSTGIALGLLISLFQLKGSLQSCIRGSIRLKEMELAERRSKGFLTKAETQAKYGW</sequence>
<dbReference type="PANTHER" id="PTHR13621">
    <property type="entry name" value="PROLINE-RICH PROTEIN PRCC"/>
    <property type="match status" value="1"/>
</dbReference>
<gene>
    <name evidence="2" type="ORF">Prudu_000596</name>
</gene>
<dbReference type="InterPro" id="IPR018800">
    <property type="entry name" value="PRCC"/>
</dbReference>
<dbReference type="PANTHER" id="PTHR13621:SF2">
    <property type="entry name" value="PROLINE-RICH PROTEIN PRCC"/>
    <property type="match status" value="1"/>
</dbReference>
<feature type="compositionally biased region" description="Acidic residues" evidence="1">
    <location>
        <begin position="170"/>
        <end position="181"/>
    </location>
</feature>
<feature type="compositionally biased region" description="Low complexity" evidence="1">
    <location>
        <begin position="54"/>
        <end position="78"/>
    </location>
</feature>
<feature type="compositionally biased region" description="Polar residues" evidence="1">
    <location>
        <begin position="134"/>
        <end position="147"/>
    </location>
</feature>
<dbReference type="EMBL" id="AP019297">
    <property type="protein sequence ID" value="BBG92770.1"/>
    <property type="molecule type" value="Genomic_DNA"/>
</dbReference>
<evidence type="ECO:0000256" key="1">
    <source>
        <dbReference type="SAM" id="MobiDB-lite"/>
    </source>
</evidence>
<dbReference type="GO" id="GO:0005634">
    <property type="term" value="C:nucleus"/>
    <property type="evidence" value="ECO:0007669"/>
    <property type="project" value="TreeGrafter"/>
</dbReference>
<accession>A0A4Y1QLL7</accession>
<reference evidence="2" key="1">
    <citation type="journal article" date="2019" name="Science">
        <title>Mutation of a bHLH transcription factor allowed almond domestication.</title>
        <authorList>
            <person name="Sanchez-Perez R."/>
            <person name="Pavan S."/>
            <person name="Mazzeo R."/>
            <person name="Moldovan C."/>
            <person name="Aiese Cigliano R."/>
            <person name="Del Cueto J."/>
            <person name="Ricciardi F."/>
            <person name="Lotti C."/>
            <person name="Ricciardi L."/>
            <person name="Dicenta F."/>
            <person name="Lopez-Marques R.L."/>
            <person name="Lindberg Moller B."/>
        </authorList>
    </citation>
    <scope>NUCLEOTIDE SEQUENCE</scope>
</reference>
<dbReference type="AlphaFoldDB" id="A0A4Y1QLL7"/>
<name>A0A4Y1QLL7_PRUDU</name>
<proteinExistence type="predicted"/>
<evidence type="ECO:0000313" key="2">
    <source>
        <dbReference type="EMBL" id="BBG92770.1"/>
    </source>
</evidence>
<organism evidence="2">
    <name type="scientific">Prunus dulcis</name>
    <name type="common">Almond</name>
    <name type="synonym">Amygdalus dulcis</name>
    <dbReference type="NCBI Taxonomy" id="3755"/>
    <lineage>
        <taxon>Eukaryota</taxon>
        <taxon>Viridiplantae</taxon>
        <taxon>Streptophyta</taxon>
        <taxon>Embryophyta</taxon>
        <taxon>Tracheophyta</taxon>
        <taxon>Spermatophyta</taxon>
        <taxon>Magnoliopsida</taxon>
        <taxon>eudicotyledons</taxon>
        <taxon>Gunneridae</taxon>
        <taxon>Pentapetalae</taxon>
        <taxon>rosids</taxon>
        <taxon>fabids</taxon>
        <taxon>Rosales</taxon>
        <taxon>Rosaceae</taxon>
        <taxon>Amygdaloideae</taxon>
        <taxon>Amygdaleae</taxon>
        <taxon>Prunus</taxon>
    </lineage>
</organism>